<accession>A0A9P6MT30</accession>
<feature type="region of interest" description="Disordered" evidence="1">
    <location>
        <begin position="158"/>
        <end position="236"/>
    </location>
</feature>
<dbReference type="EMBL" id="JAAAID010000959">
    <property type="protein sequence ID" value="KAG0012608.1"/>
    <property type="molecule type" value="Genomic_DNA"/>
</dbReference>
<comment type="caution">
    <text evidence="2">The sequence shown here is derived from an EMBL/GenBank/DDBJ whole genome shotgun (WGS) entry which is preliminary data.</text>
</comment>
<feature type="compositionally biased region" description="Polar residues" evidence="1">
    <location>
        <begin position="180"/>
        <end position="202"/>
    </location>
</feature>
<dbReference type="AlphaFoldDB" id="A0A9P6MT30"/>
<evidence type="ECO:0000313" key="3">
    <source>
        <dbReference type="Proteomes" id="UP000703661"/>
    </source>
</evidence>
<organism evidence="2 3">
    <name type="scientific">Entomortierella chlamydospora</name>
    <dbReference type="NCBI Taxonomy" id="101097"/>
    <lineage>
        <taxon>Eukaryota</taxon>
        <taxon>Fungi</taxon>
        <taxon>Fungi incertae sedis</taxon>
        <taxon>Mucoromycota</taxon>
        <taxon>Mortierellomycotina</taxon>
        <taxon>Mortierellomycetes</taxon>
        <taxon>Mortierellales</taxon>
        <taxon>Mortierellaceae</taxon>
        <taxon>Entomortierella</taxon>
    </lineage>
</organism>
<feature type="region of interest" description="Disordered" evidence="1">
    <location>
        <begin position="1"/>
        <end position="36"/>
    </location>
</feature>
<feature type="compositionally biased region" description="Polar residues" evidence="1">
    <location>
        <begin position="15"/>
        <end position="31"/>
    </location>
</feature>
<reference evidence="2" key="1">
    <citation type="journal article" date="2020" name="Fungal Divers.">
        <title>Resolving the Mortierellaceae phylogeny through synthesis of multi-gene phylogenetics and phylogenomics.</title>
        <authorList>
            <person name="Vandepol N."/>
            <person name="Liber J."/>
            <person name="Desiro A."/>
            <person name="Na H."/>
            <person name="Kennedy M."/>
            <person name="Barry K."/>
            <person name="Grigoriev I.V."/>
            <person name="Miller A.N."/>
            <person name="O'Donnell K."/>
            <person name="Stajich J.E."/>
            <person name="Bonito G."/>
        </authorList>
    </citation>
    <scope>NUCLEOTIDE SEQUENCE</scope>
    <source>
        <strain evidence="2">NRRL 2769</strain>
    </source>
</reference>
<name>A0A9P6MT30_9FUNG</name>
<dbReference type="Proteomes" id="UP000703661">
    <property type="component" value="Unassembled WGS sequence"/>
</dbReference>
<keyword evidence="3" id="KW-1185">Reference proteome</keyword>
<evidence type="ECO:0000256" key="1">
    <source>
        <dbReference type="SAM" id="MobiDB-lite"/>
    </source>
</evidence>
<sequence length="632" mass="70373">MYTKKMNTIKRSRESTPTGRPNTRQRSNENSAQKHADKWTNSLGNLFAKPYFLSCRNPRQFNYPDYLQWTKQHSLNRAQARQFWNNAISFMTFQNHKALKEAALKMKNDKDSNTHGAFEDSFFASKKFDDRLQEKRQALIEEIDTYITDSQRQRFLNKPSATAGSSSMSSHAPTTLAADTGSNYLSSSPSKADTRSSSTSLPTVGPSSMADPPLSSSPPPVSSLSRSSSPAPPIETTAKEYVPVSLTRKHLTSSKKAYQRYMKSLLAIRDKTAVDDQVQDLAGDILRTRESSFRTDYFYVDSQLQQDAANARKHSLVEAHEEEPSHLALHFNLVSNGSVDGDFQSGDKNSETNSKATLDENLTGEIPEPIEMDRLVGQGEFSSQLSAEGHLVIGDCDISMTVMKHRRSVIRQPTLTEVDYLLLTNFIVSRSLLLKLFPAEKVNEAFPSHNPVALNPAELGLVGRLSARATAYSYDDIQQWFDQQPRLTNSIVHRILSSYFWDAGLWSDCNWFKKGTGDGEDTFTHTLIKPLLAGAFGDLAGCSFRWSCDLLRSGKSEDPGARLQLPDYQVSIGEHTIVLGEFKTAMAPLKAMQDDYVKLGFMGKKAVDGLYKTGFPALGILIHGRGNSTVDI</sequence>
<gene>
    <name evidence="2" type="ORF">BGZ80_011627</name>
</gene>
<evidence type="ECO:0000313" key="2">
    <source>
        <dbReference type="EMBL" id="KAG0012608.1"/>
    </source>
</evidence>
<protein>
    <submittedName>
        <fullName evidence="2">Uncharacterized protein</fullName>
    </submittedName>
</protein>
<proteinExistence type="predicted"/>
<feature type="compositionally biased region" description="Low complexity" evidence="1">
    <location>
        <begin position="160"/>
        <end position="175"/>
    </location>
</feature>